<evidence type="ECO:0000256" key="3">
    <source>
        <dbReference type="SAM" id="Phobius"/>
    </source>
</evidence>
<evidence type="ECO:0000256" key="1">
    <source>
        <dbReference type="SAM" id="Coils"/>
    </source>
</evidence>
<keyword evidence="1" id="KW-0175">Coiled coil</keyword>
<dbReference type="Proteomes" id="UP000319576">
    <property type="component" value="Chromosome"/>
</dbReference>
<dbReference type="RefSeq" id="WP_202920556.1">
    <property type="nucleotide sequence ID" value="NZ_CP036273.1"/>
</dbReference>
<dbReference type="EMBL" id="CP036273">
    <property type="protein sequence ID" value="QDU18203.1"/>
    <property type="molecule type" value="Genomic_DNA"/>
</dbReference>
<keyword evidence="3" id="KW-0812">Transmembrane</keyword>
<accession>A0A517XL19</accession>
<keyword evidence="5" id="KW-1185">Reference proteome</keyword>
<evidence type="ECO:0000313" key="5">
    <source>
        <dbReference type="Proteomes" id="UP000319576"/>
    </source>
</evidence>
<dbReference type="KEGG" id="uli:ETAA1_00860"/>
<dbReference type="InterPro" id="IPR043129">
    <property type="entry name" value="ATPase_NBD"/>
</dbReference>
<feature type="region of interest" description="Disordered" evidence="2">
    <location>
        <begin position="495"/>
        <end position="531"/>
    </location>
</feature>
<evidence type="ECO:0000256" key="2">
    <source>
        <dbReference type="SAM" id="MobiDB-lite"/>
    </source>
</evidence>
<keyword evidence="3" id="KW-1133">Transmembrane helix</keyword>
<sequence>MSRFLAIDLDAQGVFVAAATVKGAATRPEQALAWVPGADHGPPPLSADTAKALGEGLRERLRAAGIAPAPALVSVGRDRVIFREVTFPPVPLSEEPAVVRFQVLKELPDNPEDLVLDYAPLPDTADGQRRATVVVIRKDIFVAVQAMCAAAGLRLAAVTPRPFAVAAGLAAAVANGEADRPPDGTDAAVATLGPGGGEFTVVRGSAVAFTRTVAAQVVVNDALLVAELKRNVAVNPGPTPVGVLYVAEPEGRVGGWGARLRRAGYTGVVKSFDPLVNAPATVPDELRGRFAAAAGLLAAKAAGAVPINFAAPRQPRAVADPKKKLMLIAGVAAGLLLVVGTAVGYLIVDSADSRLALLNEEKADLEKQLEDLKPDRERLKAADQWRTREVNYLDELYDLSDRMAADDKLRVTKVEAVAQRIEKGGKQDAQATLKLTVGVKAPEAASALLSAFEADNRAGNKFYLGSKKLGGALTTGETAYKQSFTLETKVNHRDPKDYTRLPAFTPPPRRGAYGTAAPPTAAAPPTEDELP</sequence>
<name>A0A517XL19_9BACT</name>
<keyword evidence="3" id="KW-0472">Membrane</keyword>
<feature type="coiled-coil region" evidence="1">
    <location>
        <begin position="348"/>
        <end position="382"/>
    </location>
</feature>
<feature type="compositionally biased region" description="Low complexity" evidence="2">
    <location>
        <begin position="515"/>
        <end position="525"/>
    </location>
</feature>
<dbReference type="Gene3D" id="3.30.420.380">
    <property type="match status" value="1"/>
</dbReference>
<dbReference type="SUPFAM" id="SSF53067">
    <property type="entry name" value="Actin-like ATPase domain"/>
    <property type="match status" value="1"/>
</dbReference>
<reference evidence="4 5" key="1">
    <citation type="submission" date="2019-02" db="EMBL/GenBank/DDBJ databases">
        <title>Deep-cultivation of Planctomycetes and their phenomic and genomic characterization uncovers novel biology.</title>
        <authorList>
            <person name="Wiegand S."/>
            <person name="Jogler M."/>
            <person name="Boedeker C."/>
            <person name="Pinto D."/>
            <person name="Vollmers J."/>
            <person name="Rivas-Marin E."/>
            <person name="Kohn T."/>
            <person name="Peeters S.H."/>
            <person name="Heuer A."/>
            <person name="Rast P."/>
            <person name="Oberbeckmann S."/>
            <person name="Bunk B."/>
            <person name="Jeske O."/>
            <person name="Meyerdierks A."/>
            <person name="Storesund J.E."/>
            <person name="Kallscheuer N."/>
            <person name="Luecker S."/>
            <person name="Lage O.M."/>
            <person name="Pohl T."/>
            <person name="Merkel B.J."/>
            <person name="Hornburger P."/>
            <person name="Mueller R.-W."/>
            <person name="Bruemmer F."/>
            <person name="Labrenz M."/>
            <person name="Spormann A.M."/>
            <person name="Op den Camp H."/>
            <person name="Overmann J."/>
            <person name="Amann R."/>
            <person name="Jetten M.S.M."/>
            <person name="Mascher T."/>
            <person name="Medema M.H."/>
            <person name="Devos D.P."/>
            <person name="Kaster A.-K."/>
            <person name="Ovreas L."/>
            <person name="Rohde M."/>
            <person name="Galperin M.Y."/>
            <person name="Jogler C."/>
        </authorList>
    </citation>
    <scope>NUCLEOTIDE SEQUENCE [LARGE SCALE GENOMIC DNA]</scope>
    <source>
        <strain evidence="4 5">ETA_A1</strain>
    </source>
</reference>
<dbReference type="AlphaFoldDB" id="A0A517XL19"/>
<protein>
    <submittedName>
        <fullName evidence="4">Uncharacterized protein</fullName>
    </submittedName>
</protein>
<gene>
    <name evidence="4" type="ORF">ETAA1_00860</name>
</gene>
<evidence type="ECO:0000313" key="4">
    <source>
        <dbReference type="EMBL" id="QDU18203.1"/>
    </source>
</evidence>
<feature type="transmembrane region" description="Helical" evidence="3">
    <location>
        <begin position="325"/>
        <end position="348"/>
    </location>
</feature>
<proteinExistence type="predicted"/>
<organism evidence="4 5">
    <name type="scientific">Urbifossiella limnaea</name>
    <dbReference type="NCBI Taxonomy" id="2528023"/>
    <lineage>
        <taxon>Bacteria</taxon>
        <taxon>Pseudomonadati</taxon>
        <taxon>Planctomycetota</taxon>
        <taxon>Planctomycetia</taxon>
        <taxon>Gemmatales</taxon>
        <taxon>Gemmataceae</taxon>
        <taxon>Urbifossiella</taxon>
    </lineage>
</organism>